<reference evidence="8 9" key="1">
    <citation type="submission" date="2015-09" db="EMBL/GenBank/DDBJ databases">
        <title>Genome sequence of Oxobacter pfennigii DSM 3222.</title>
        <authorList>
            <person name="Poehlein A."/>
            <person name="Bengelsdorf F.R."/>
            <person name="Schiel-Bengelsdorf B."/>
            <person name="Duerre P."/>
            <person name="Daniel R."/>
        </authorList>
    </citation>
    <scope>NUCLEOTIDE SEQUENCE [LARGE SCALE GENOMIC DNA]</scope>
    <source>
        <strain evidence="8 9">DSM 3222</strain>
    </source>
</reference>
<dbReference type="GO" id="GO:0051537">
    <property type="term" value="F:2 iron, 2 sulfur cluster binding"/>
    <property type="evidence" value="ECO:0007669"/>
    <property type="project" value="UniProtKB-KW"/>
</dbReference>
<dbReference type="PIRSF" id="PIRSF000216">
    <property type="entry name" value="NADH_DH_24kDa"/>
    <property type="match status" value="1"/>
</dbReference>
<feature type="binding site" evidence="7">
    <location>
        <position position="123"/>
    </location>
    <ligand>
        <name>[2Fe-2S] cluster</name>
        <dbReference type="ChEBI" id="CHEBI:190135"/>
    </ligand>
</feature>
<dbReference type="OrthoDB" id="9807941at2"/>
<evidence type="ECO:0000256" key="2">
    <source>
        <dbReference type="ARBA" id="ARBA00022714"/>
    </source>
</evidence>
<name>A0A0P8WC69_9CLOT</name>
<evidence type="ECO:0000313" key="8">
    <source>
        <dbReference type="EMBL" id="KPU46347.1"/>
    </source>
</evidence>
<feature type="binding site" evidence="7">
    <location>
        <position position="87"/>
    </location>
    <ligand>
        <name>[2Fe-2S] cluster</name>
        <dbReference type="ChEBI" id="CHEBI:190135"/>
    </ligand>
</feature>
<dbReference type="InterPro" id="IPR041921">
    <property type="entry name" value="NuoE_N"/>
</dbReference>
<comment type="cofactor">
    <cofactor evidence="6">
        <name>[2Fe-2S] cluster</name>
        <dbReference type="ChEBI" id="CHEBI:190135"/>
    </cofactor>
</comment>
<keyword evidence="9" id="KW-1185">Reference proteome</keyword>
<evidence type="ECO:0000256" key="4">
    <source>
        <dbReference type="ARBA" id="ARBA00023004"/>
    </source>
</evidence>
<organism evidence="8 9">
    <name type="scientific">Oxobacter pfennigii</name>
    <dbReference type="NCBI Taxonomy" id="36849"/>
    <lineage>
        <taxon>Bacteria</taxon>
        <taxon>Bacillati</taxon>
        <taxon>Bacillota</taxon>
        <taxon>Clostridia</taxon>
        <taxon>Eubacteriales</taxon>
        <taxon>Clostridiaceae</taxon>
        <taxon>Oxobacter</taxon>
    </lineage>
</organism>
<dbReference type="AlphaFoldDB" id="A0A0P8WC69"/>
<evidence type="ECO:0000313" key="9">
    <source>
        <dbReference type="Proteomes" id="UP000050326"/>
    </source>
</evidence>
<dbReference type="PATRIC" id="fig|36849.3.peg.83"/>
<evidence type="ECO:0000256" key="7">
    <source>
        <dbReference type="PIRSR" id="PIRSR000216-1"/>
    </source>
</evidence>
<comment type="cofactor">
    <cofactor evidence="7">
        <name>[2Fe-2S] cluster</name>
        <dbReference type="ChEBI" id="CHEBI:190135"/>
    </cofactor>
    <text evidence="7">Binds 1 [2Fe-2S] cluster.</text>
</comment>
<dbReference type="RefSeq" id="WP_054873237.1">
    <property type="nucleotide sequence ID" value="NZ_LKET01000006.1"/>
</dbReference>
<protein>
    <submittedName>
        <fullName evidence="8">NADP-reducing hydrogenase subunit HndA</fullName>
        <ecNumber evidence="8">1.12.1.3</ecNumber>
    </submittedName>
</protein>
<dbReference type="Pfam" id="PF01257">
    <property type="entry name" value="2Fe-2S_thioredx"/>
    <property type="match status" value="1"/>
</dbReference>
<dbReference type="InterPro" id="IPR028431">
    <property type="entry name" value="NADP_DH_HndA-like"/>
</dbReference>
<dbReference type="GO" id="GO:0046872">
    <property type="term" value="F:metal ion binding"/>
    <property type="evidence" value="ECO:0007669"/>
    <property type="project" value="UniProtKB-KW"/>
</dbReference>
<dbReference type="PANTHER" id="PTHR43342:SF1">
    <property type="entry name" value="BIFURCATING [FEFE] HYDROGENASE GAMMA SUBUNIT"/>
    <property type="match status" value="1"/>
</dbReference>
<keyword evidence="5 7" id="KW-0411">Iron-sulfur</keyword>
<dbReference type="Gene3D" id="3.40.30.10">
    <property type="entry name" value="Glutaredoxin"/>
    <property type="match status" value="1"/>
</dbReference>
<dbReference type="PANTHER" id="PTHR43342">
    <property type="entry name" value="NADH-QUINONE OXIDOREDUCTASE, E SUBUNIT"/>
    <property type="match status" value="1"/>
</dbReference>
<dbReference type="EC" id="1.12.1.3" evidence="8"/>
<accession>A0A0P8WC69</accession>
<feature type="binding site" evidence="7">
    <location>
        <position position="82"/>
    </location>
    <ligand>
        <name>[2Fe-2S] cluster</name>
        <dbReference type="ChEBI" id="CHEBI:190135"/>
    </ligand>
</feature>
<keyword evidence="3 7" id="KW-0479">Metal-binding</keyword>
<dbReference type="STRING" id="36849.OXPF_00750"/>
<dbReference type="SUPFAM" id="SSF52833">
    <property type="entry name" value="Thioredoxin-like"/>
    <property type="match status" value="1"/>
</dbReference>
<keyword evidence="8" id="KW-0560">Oxidoreductase</keyword>
<comment type="caution">
    <text evidence="8">The sequence shown here is derived from an EMBL/GenBank/DDBJ whole genome shotgun (WGS) entry which is preliminary data.</text>
</comment>
<feature type="binding site" evidence="7">
    <location>
        <position position="127"/>
    </location>
    <ligand>
        <name>[2Fe-2S] cluster</name>
        <dbReference type="ChEBI" id="CHEBI:190135"/>
    </ligand>
</feature>
<gene>
    <name evidence="8" type="primary">hndA_2</name>
    <name evidence="8" type="ORF">OXPF_00750</name>
</gene>
<comment type="similarity">
    <text evidence="1">Belongs to the complex I 24 kDa subunit family.</text>
</comment>
<sequence length="159" mass="17981">MSKTSELEKVQAIIEKHGKSKDKLIQIMLDLQSCNEFNYLPEEWVRYAAQELDYSFSKVYETISFYAMFNLKPKGKYVIEICKSAPCHVSGANSLVDMLEKALGVKIGETTEDNVFSLNTTSCFGACDIAPAIKIGEKVYGNLNEEKLKELLDSYREVQ</sequence>
<dbReference type="InterPro" id="IPR036249">
    <property type="entry name" value="Thioredoxin-like_sf"/>
</dbReference>
<evidence type="ECO:0000256" key="3">
    <source>
        <dbReference type="ARBA" id="ARBA00022723"/>
    </source>
</evidence>
<evidence type="ECO:0000256" key="6">
    <source>
        <dbReference type="ARBA" id="ARBA00034078"/>
    </source>
</evidence>
<keyword evidence="2 7" id="KW-0001">2Fe-2S</keyword>
<evidence type="ECO:0000256" key="5">
    <source>
        <dbReference type="ARBA" id="ARBA00023014"/>
    </source>
</evidence>
<dbReference type="InterPro" id="IPR002023">
    <property type="entry name" value="NuoE-like"/>
</dbReference>
<dbReference type="InterPro" id="IPR042128">
    <property type="entry name" value="NuoE_dom"/>
</dbReference>
<keyword evidence="4 7" id="KW-0408">Iron</keyword>
<proteinExistence type="inferred from homology"/>
<dbReference type="GO" id="GO:0050583">
    <property type="term" value="F:hydrogen dehydrogenase (NADP+) activity"/>
    <property type="evidence" value="ECO:0007669"/>
    <property type="project" value="UniProtKB-EC"/>
</dbReference>
<dbReference type="Gene3D" id="1.10.10.1590">
    <property type="entry name" value="NADH-quinone oxidoreductase subunit E"/>
    <property type="match status" value="1"/>
</dbReference>
<dbReference type="Proteomes" id="UP000050326">
    <property type="component" value="Unassembled WGS sequence"/>
</dbReference>
<dbReference type="EMBL" id="LKET01000006">
    <property type="protein sequence ID" value="KPU46347.1"/>
    <property type="molecule type" value="Genomic_DNA"/>
</dbReference>
<dbReference type="CDD" id="cd03064">
    <property type="entry name" value="TRX_Fd_NuoE"/>
    <property type="match status" value="1"/>
</dbReference>
<evidence type="ECO:0000256" key="1">
    <source>
        <dbReference type="ARBA" id="ARBA00010643"/>
    </source>
</evidence>